<organism evidence="8 9">
    <name type="scientific">Thalassospira marina</name>
    <dbReference type="NCBI Taxonomy" id="2048283"/>
    <lineage>
        <taxon>Bacteria</taxon>
        <taxon>Pseudomonadati</taxon>
        <taxon>Pseudomonadota</taxon>
        <taxon>Alphaproteobacteria</taxon>
        <taxon>Rhodospirillales</taxon>
        <taxon>Thalassospiraceae</taxon>
        <taxon>Thalassospira</taxon>
    </lineage>
</organism>
<dbReference type="GO" id="GO:0042970">
    <property type="term" value="F:homoserine transmembrane transporter activity"/>
    <property type="evidence" value="ECO:0007669"/>
    <property type="project" value="TreeGrafter"/>
</dbReference>
<evidence type="ECO:0000313" key="9">
    <source>
        <dbReference type="Proteomes" id="UP000233597"/>
    </source>
</evidence>
<keyword evidence="4 7" id="KW-0812">Transmembrane</keyword>
<evidence type="ECO:0000256" key="1">
    <source>
        <dbReference type="ARBA" id="ARBA00004651"/>
    </source>
</evidence>
<feature type="transmembrane region" description="Helical" evidence="7">
    <location>
        <begin position="125"/>
        <end position="146"/>
    </location>
</feature>
<feature type="transmembrane region" description="Helical" evidence="7">
    <location>
        <begin position="47"/>
        <end position="68"/>
    </location>
</feature>
<accession>A0A2N3KNB4</accession>
<comment type="similarity">
    <text evidence="2">Belongs to the Rht family.</text>
</comment>
<comment type="subcellular location">
    <subcellularLocation>
        <location evidence="1">Cell membrane</location>
        <topology evidence="1">Multi-pass membrane protein</topology>
    </subcellularLocation>
</comment>
<comment type="caution">
    <text evidence="8">The sequence shown here is derived from an EMBL/GenBank/DDBJ whole genome shotgun (WGS) entry which is preliminary data.</text>
</comment>
<dbReference type="EMBL" id="NWTK01000012">
    <property type="protein sequence ID" value="PKR52025.1"/>
    <property type="molecule type" value="Genomic_DNA"/>
</dbReference>
<keyword evidence="3" id="KW-1003">Cell membrane</keyword>
<evidence type="ECO:0000256" key="2">
    <source>
        <dbReference type="ARBA" id="ARBA00007928"/>
    </source>
</evidence>
<evidence type="ECO:0000256" key="5">
    <source>
        <dbReference type="ARBA" id="ARBA00022989"/>
    </source>
</evidence>
<dbReference type="Proteomes" id="UP000233597">
    <property type="component" value="Unassembled WGS sequence"/>
</dbReference>
<sequence length="222" mass="23331">MSLHVWISFCALVLLMVSTPGPSVLIGMSHSMRYGPVPTLMTALGDVTANMIQMVIAALGLGAILATSATAFQAVKWGGVAFLLVMGLVAFFRKPAKTGAKNDIETNSASVYEPAKPLRMFSQGFLVAAGNPKAIAFFGALFPQFINVSQPLLPQLLILGVTFVIFDYTAVMVYASAASRLTPWVTRKGGSRAIGRFSGSVLVVAALLLSLIDAPSSFSAGK</sequence>
<feature type="transmembrane region" description="Helical" evidence="7">
    <location>
        <begin position="194"/>
        <end position="212"/>
    </location>
</feature>
<proteinExistence type="inferred from homology"/>
<name>A0A2N3KNB4_9PROT</name>
<dbReference type="GO" id="GO:0005886">
    <property type="term" value="C:plasma membrane"/>
    <property type="evidence" value="ECO:0007669"/>
    <property type="project" value="UniProtKB-SubCell"/>
</dbReference>
<reference evidence="8 9" key="1">
    <citation type="submission" date="2017-09" db="EMBL/GenBank/DDBJ databases">
        <title>Biodiversity and function of Thalassospira species in the particle-attached aromatic-hydrocarbon-degrading consortia from the surface seawater of the South China Sea.</title>
        <authorList>
            <person name="Dong C."/>
            <person name="Liu R."/>
            <person name="Shao Z."/>
        </authorList>
    </citation>
    <scope>NUCLEOTIDE SEQUENCE [LARGE SCALE GENOMIC DNA]</scope>
    <source>
        <strain evidence="8 9">CSC1P2</strain>
    </source>
</reference>
<dbReference type="OrthoDB" id="9804822at2"/>
<protein>
    <submittedName>
        <fullName evidence="8">Homoserine lactone transporter</fullName>
    </submittedName>
</protein>
<dbReference type="PANTHER" id="PTHR30086:SF14">
    <property type="entry name" value="HOMOSERINE_HOMOSERINE LACTONE EFFLUX PROTEIN"/>
    <property type="match status" value="1"/>
</dbReference>
<feature type="transmembrane region" description="Helical" evidence="7">
    <location>
        <begin position="6"/>
        <end position="26"/>
    </location>
</feature>
<keyword evidence="5 7" id="KW-1133">Transmembrane helix</keyword>
<evidence type="ECO:0000256" key="3">
    <source>
        <dbReference type="ARBA" id="ARBA00022475"/>
    </source>
</evidence>
<feature type="transmembrane region" description="Helical" evidence="7">
    <location>
        <begin position="152"/>
        <end position="174"/>
    </location>
</feature>
<evidence type="ECO:0000256" key="7">
    <source>
        <dbReference type="SAM" id="Phobius"/>
    </source>
</evidence>
<evidence type="ECO:0000256" key="6">
    <source>
        <dbReference type="ARBA" id="ARBA00023136"/>
    </source>
</evidence>
<dbReference type="PIRSF" id="PIRSF006324">
    <property type="entry name" value="LeuE"/>
    <property type="match status" value="1"/>
</dbReference>
<gene>
    <name evidence="8" type="ORF">COO20_18095</name>
</gene>
<feature type="transmembrane region" description="Helical" evidence="7">
    <location>
        <begin position="74"/>
        <end position="92"/>
    </location>
</feature>
<dbReference type="RefSeq" id="WP_101269092.1">
    <property type="nucleotide sequence ID" value="NZ_NWTK01000012.1"/>
</dbReference>
<evidence type="ECO:0000313" key="8">
    <source>
        <dbReference type="EMBL" id="PKR52025.1"/>
    </source>
</evidence>
<dbReference type="PANTHER" id="PTHR30086">
    <property type="entry name" value="ARGININE EXPORTER PROTEIN ARGO"/>
    <property type="match status" value="1"/>
</dbReference>
<evidence type="ECO:0000256" key="4">
    <source>
        <dbReference type="ARBA" id="ARBA00022692"/>
    </source>
</evidence>
<dbReference type="AlphaFoldDB" id="A0A2N3KNB4"/>
<keyword evidence="6 7" id="KW-0472">Membrane</keyword>
<dbReference type="InterPro" id="IPR001123">
    <property type="entry name" value="LeuE-type"/>
</dbReference>
<dbReference type="Pfam" id="PF01810">
    <property type="entry name" value="LysE"/>
    <property type="match status" value="1"/>
</dbReference>